<dbReference type="EMBL" id="LT594323">
    <property type="protein sequence ID" value="SBT38930.1"/>
    <property type="molecule type" value="Genomic_DNA"/>
</dbReference>
<feature type="domain" description="VOC" evidence="1">
    <location>
        <begin position="4"/>
        <end position="126"/>
    </location>
</feature>
<dbReference type="InterPro" id="IPR004360">
    <property type="entry name" value="Glyas_Fos-R_dOase_dom"/>
</dbReference>
<organism evidence="2 3">
    <name type="scientific">Micromonospora auratinigra</name>
    <dbReference type="NCBI Taxonomy" id="261654"/>
    <lineage>
        <taxon>Bacteria</taxon>
        <taxon>Bacillati</taxon>
        <taxon>Actinomycetota</taxon>
        <taxon>Actinomycetes</taxon>
        <taxon>Micromonosporales</taxon>
        <taxon>Micromonosporaceae</taxon>
        <taxon>Micromonospora</taxon>
    </lineage>
</organism>
<dbReference type="PATRIC" id="fig|261654.4.peg.740"/>
<proteinExistence type="predicted"/>
<dbReference type="Gene3D" id="3.10.180.10">
    <property type="entry name" value="2,3-Dihydroxybiphenyl 1,2-Dioxygenase, domain 1"/>
    <property type="match status" value="1"/>
</dbReference>
<protein>
    <recommendedName>
        <fullName evidence="1">VOC domain-containing protein</fullName>
    </recommendedName>
</protein>
<evidence type="ECO:0000313" key="3">
    <source>
        <dbReference type="Proteomes" id="UP000199385"/>
    </source>
</evidence>
<dbReference type="AlphaFoldDB" id="A0A1A8Z562"/>
<dbReference type="PANTHER" id="PTHR36503">
    <property type="entry name" value="BLR2520 PROTEIN"/>
    <property type="match status" value="1"/>
</dbReference>
<dbReference type="PANTHER" id="PTHR36503:SF2">
    <property type="entry name" value="BLR2408 PROTEIN"/>
    <property type="match status" value="1"/>
</dbReference>
<dbReference type="RefSeq" id="WP_091657290.1">
    <property type="nucleotide sequence ID" value="NZ_LT594323.1"/>
</dbReference>
<dbReference type="STRING" id="261654.GA0070611_0723"/>
<name>A0A1A8Z562_9ACTN</name>
<evidence type="ECO:0000313" key="2">
    <source>
        <dbReference type="EMBL" id="SBT38930.1"/>
    </source>
</evidence>
<dbReference type="InterPro" id="IPR029068">
    <property type="entry name" value="Glyas_Bleomycin-R_OHBP_Dase"/>
</dbReference>
<dbReference type="Proteomes" id="UP000199385">
    <property type="component" value="Chromosome I"/>
</dbReference>
<sequence length="140" mass="14995">MAYTQIYVNLPVADLEVSKQVYTAMGGTINPQFTDDTSAQVVLSEAIAVQQMTPEQFATFTERPVARGAIEAINALAAGSREEVDRFADAALAAGATEPRPAQDLGWLYNRAIDDPDGHSWELLAYDPSAMGSDPTSGQD</sequence>
<gene>
    <name evidence="2" type="ORF">GA0070611_0723</name>
</gene>
<dbReference type="InterPro" id="IPR037523">
    <property type="entry name" value="VOC_core"/>
</dbReference>
<dbReference type="Pfam" id="PF00903">
    <property type="entry name" value="Glyoxalase"/>
    <property type="match status" value="1"/>
</dbReference>
<dbReference type="OrthoDB" id="4265398at2"/>
<accession>A0A1A8Z562</accession>
<evidence type="ECO:0000259" key="1">
    <source>
        <dbReference type="PROSITE" id="PS51819"/>
    </source>
</evidence>
<keyword evidence="3" id="KW-1185">Reference proteome</keyword>
<reference evidence="3" key="1">
    <citation type="submission" date="2016-06" db="EMBL/GenBank/DDBJ databases">
        <authorList>
            <person name="Varghese N."/>
            <person name="Submissions Spin"/>
        </authorList>
    </citation>
    <scope>NUCLEOTIDE SEQUENCE [LARGE SCALE GENOMIC DNA]</scope>
    <source>
        <strain evidence="3">DSM 44815</strain>
    </source>
</reference>
<dbReference type="SUPFAM" id="SSF54593">
    <property type="entry name" value="Glyoxalase/Bleomycin resistance protein/Dihydroxybiphenyl dioxygenase"/>
    <property type="match status" value="1"/>
</dbReference>
<dbReference type="PROSITE" id="PS51819">
    <property type="entry name" value="VOC"/>
    <property type="match status" value="1"/>
</dbReference>